<sequence>MRSPGPRQRSARRWRICLAPRDSPLWALILFKPAPDVFDSILYLTVSGFKPEIDIQDWIISRAEYVIGDNGLTTKMELEAKISDLLERGLFLSMWSICGHFSNKSFYFNLLNPKKKPRRGRRGKLIDYGMICSLVSSRTGLLYGGKVQARWRKRGDSG</sequence>
<evidence type="ECO:0000313" key="1">
    <source>
        <dbReference type="EMBL" id="DAD78771.1"/>
    </source>
</evidence>
<proteinExistence type="predicted"/>
<accession>A0A8S5M9Z8</accession>
<reference evidence="1" key="1">
    <citation type="journal article" date="2021" name="Proc. Natl. Acad. Sci. U.S.A.">
        <title>A Catalog of Tens of Thousands of Viruses from Human Metagenomes Reveals Hidden Associations with Chronic Diseases.</title>
        <authorList>
            <person name="Tisza M.J."/>
            <person name="Buck C.B."/>
        </authorList>
    </citation>
    <scope>NUCLEOTIDE SEQUENCE</scope>
    <source>
        <strain evidence="1">CtfvB24</strain>
    </source>
</reference>
<organism evidence="1">
    <name type="scientific">Myoviridae sp. ctfvB24</name>
    <dbReference type="NCBI Taxonomy" id="2826679"/>
    <lineage>
        <taxon>Viruses</taxon>
        <taxon>Duplodnaviria</taxon>
        <taxon>Heunggongvirae</taxon>
        <taxon>Uroviricota</taxon>
        <taxon>Caudoviricetes</taxon>
    </lineage>
</organism>
<name>A0A8S5M9Z8_9CAUD</name>
<protein>
    <submittedName>
        <fullName evidence="1">Tail protein</fullName>
    </submittedName>
</protein>
<dbReference type="EMBL" id="BK014851">
    <property type="protein sequence ID" value="DAD78771.1"/>
    <property type="molecule type" value="Genomic_DNA"/>
</dbReference>